<dbReference type="InterPro" id="IPR030700">
    <property type="entry name" value="N-end_Aminoacyl_Trfase"/>
</dbReference>
<protein>
    <recommendedName>
        <fullName evidence="1">N-end rule aminoacyl transferase C-terminal domain-containing protein</fullName>
    </recommendedName>
</protein>
<dbReference type="EMBL" id="JBHRYQ010000001">
    <property type="protein sequence ID" value="MFC3809186.1"/>
    <property type="molecule type" value="Genomic_DNA"/>
</dbReference>
<dbReference type="SUPFAM" id="SSF55729">
    <property type="entry name" value="Acyl-CoA N-acyltransferases (Nat)"/>
    <property type="match status" value="1"/>
</dbReference>
<evidence type="ECO:0000313" key="3">
    <source>
        <dbReference type="Proteomes" id="UP001595616"/>
    </source>
</evidence>
<reference evidence="3" key="1">
    <citation type="journal article" date="2019" name="Int. J. Syst. Evol. Microbiol.">
        <title>The Global Catalogue of Microorganisms (GCM) 10K type strain sequencing project: providing services to taxonomists for standard genome sequencing and annotation.</title>
        <authorList>
            <consortium name="The Broad Institute Genomics Platform"/>
            <consortium name="The Broad Institute Genome Sequencing Center for Infectious Disease"/>
            <person name="Wu L."/>
            <person name="Ma J."/>
        </authorList>
    </citation>
    <scope>NUCLEOTIDE SEQUENCE [LARGE SCALE GENOMIC DNA]</scope>
    <source>
        <strain evidence="3">CECT 7956</strain>
    </source>
</reference>
<dbReference type="InterPro" id="IPR016181">
    <property type="entry name" value="Acyl_CoA_acyltransferase"/>
</dbReference>
<evidence type="ECO:0000259" key="1">
    <source>
        <dbReference type="Pfam" id="PF04377"/>
    </source>
</evidence>
<evidence type="ECO:0000313" key="2">
    <source>
        <dbReference type="EMBL" id="MFC3809186.1"/>
    </source>
</evidence>
<organism evidence="2 3">
    <name type="scientific">Lacihabitans lacunae</name>
    <dbReference type="NCBI Taxonomy" id="1028214"/>
    <lineage>
        <taxon>Bacteria</taxon>
        <taxon>Pseudomonadati</taxon>
        <taxon>Bacteroidota</taxon>
        <taxon>Cytophagia</taxon>
        <taxon>Cytophagales</taxon>
        <taxon>Leadbetterellaceae</taxon>
        <taxon>Lacihabitans</taxon>
    </lineage>
</organism>
<sequence>MLSNISTPTVLLPEDLDQYLSKGWFRMGQSIFTTNFLHFNKTIYSALWLRYRLFDFNLSPKQQKLSKQNSRFRIEISKLNVTEEKEALYANYKSGITFETSGSLEMLLALNKPNIFNSQEICLFDDDKLIGMGVFDLGQNAAQGIVSFYDPSYKKYSLGKYLILQKVIHAKAAGLTYFYPGYYAPGYPSFDYKLDLAKELTEYYDTIYDVWLNVSEASQVVELHKVMYQNLLSLSELMLDFGIPHVFWTYDFFDINMVSNFNGQGLFDSPFFIELFQNSMGQVGVIYYDLIKGAFGLMVCNKYYQINELTEVEGHYNRYILRPHKVIFMEPSVDGFMDILFGILEKNRTNNKI</sequence>
<dbReference type="InterPro" id="IPR007472">
    <property type="entry name" value="N-end_Aminoacyl_Trfase_C"/>
</dbReference>
<feature type="domain" description="N-end rule aminoacyl transferase C-terminal" evidence="1">
    <location>
        <begin position="85"/>
        <end position="195"/>
    </location>
</feature>
<name>A0ABV7YQN5_9BACT</name>
<proteinExistence type="predicted"/>
<gene>
    <name evidence="2" type="ORF">ACFOOI_00850</name>
</gene>
<dbReference type="PANTHER" id="PTHR21367">
    <property type="entry name" value="ARGININE-TRNA-PROTEIN TRANSFERASE 1"/>
    <property type="match status" value="1"/>
</dbReference>
<dbReference type="Proteomes" id="UP001595616">
    <property type="component" value="Unassembled WGS sequence"/>
</dbReference>
<keyword evidence="3" id="KW-1185">Reference proteome</keyword>
<accession>A0ABV7YQN5</accession>
<dbReference type="RefSeq" id="WP_379833900.1">
    <property type="nucleotide sequence ID" value="NZ_JBHRYQ010000001.1"/>
</dbReference>
<dbReference type="PANTHER" id="PTHR21367:SF1">
    <property type="entry name" value="ARGINYL-TRNA--PROTEIN TRANSFERASE 1"/>
    <property type="match status" value="1"/>
</dbReference>
<dbReference type="Pfam" id="PF04377">
    <property type="entry name" value="ATE_C"/>
    <property type="match status" value="1"/>
</dbReference>
<comment type="caution">
    <text evidence="2">The sequence shown here is derived from an EMBL/GenBank/DDBJ whole genome shotgun (WGS) entry which is preliminary data.</text>
</comment>